<evidence type="ECO:0000313" key="2">
    <source>
        <dbReference type="Proteomes" id="UP001143910"/>
    </source>
</evidence>
<sequence length="183" mass="19531">MNIGKEKTNGIKANGAHDGSHVLHNSLVSKPPTVVSATGSYMTLSTGERVLDACTGAAVAIIGHNDPDVKAAVMEQMSKVCYTHTVAFTTVAAEELADDILRGNPYGLSRAFFVCSGSEAMDSALKLARQYYVEIGQPQRTHVVSRHRAYHGNTVAAMSVGSHVSRRAPFEKALMLDNSMPQG</sequence>
<gene>
    <name evidence="1" type="ORF">NQ176_g10236</name>
</gene>
<proteinExistence type="predicted"/>
<organism evidence="1 2">
    <name type="scientific">Zarea fungicola</name>
    <dbReference type="NCBI Taxonomy" id="93591"/>
    <lineage>
        <taxon>Eukaryota</taxon>
        <taxon>Fungi</taxon>
        <taxon>Dikarya</taxon>
        <taxon>Ascomycota</taxon>
        <taxon>Pezizomycotina</taxon>
        <taxon>Sordariomycetes</taxon>
        <taxon>Hypocreomycetidae</taxon>
        <taxon>Hypocreales</taxon>
        <taxon>Cordycipitaceae</taxon>
        <taxon>Zarea</taxon>
    </lineage>
</organism>
<accession>A0ACC1MHI1</accession>
<comment type="caution">
    <text evidence="1">The sequence shown here is derived from an EMBL/GenBank/DDBJ whole genome shotgun (WGS) entry which is preliminary data.</text>
</comment>
<protein>
    <submittedName>
        <fullName evidence="1">Uncharacterized protein</fullName>
    </submittedName>
</protein>
<evidence type="ECO:0000313" key="1">
    <source>
        <dbReference type="EMBL" id="KAJ2966250.1"/>
    </source>
</evidence>
<reference evidence="1" key="1">
    <citation type="submission" date="2022-08" db="EMBL/GenBank/DDBJ databases">
        <title>Genome Sequence of Lecanicillium fungicola.</title>
        <authorList>
            <person name="Buettner E."/>
        </authorList>
    </citation>
    <scope>NUCLEOTIDE SEQUENCE</scope>
    <source>
        <strain evidence="1">Babe33</strain>
    </source>
</reference>
<name>A0ACC1MHI1_9HYPO</name>
<keyword evidence="2" id="KW-1185">Reference proteome</keyword>
<dbReference type="EMBL" id="JANJQO010002693">
    <property type="protein sequence ID" value="KAJ2966250.1"/>
    <property type="molecule type" value="Genomic_DNA"/>
</dbReference>
<dbReference type="Proteomes" id="UP001143910">
    <property type="component" value="Unassembled WGS sequence"/>
</dbReference>